<keyword evidence="7 8" id="KW-0472">Membrane</keyword>
<dbReference type="GO" id="GO:0009847">
    <property type="term" value="P:spore germination"/>
    <property type="evidence" value="ECO:0007669"/>
    <property type="project" value="InterPro"/>
</dbReference>
<evidence type="ECO:0000256" key="7">
    <source>
        <dbReference type="ARBA" id="ARBA00023136"/>
    </source>
</evidence>
<dbReference type="InterPro" id="IPR004761">
    <property type="entry name" value="Spore_GerAB"/>
</dbReference>
<sequence>MKDKTKKISPAQLFFMIIQTQIGVGVLSLPNTMANAAKIDGWISLLFGWIVVQIYIITSYFIMKKHPNKKMKEIVELLFGKMISRMFEIVILLYSILIGVLILYLYTRILDRWVLPETPNWIISLLLIICCYFLAKEDIRVIARFYVIVTLFLFIFLGLIIYSLKYANIYYILPVASTDWKDILIGTKEAIIALLGFEIIMFLTAMTSGALNLKIKLISAANGVVTFFYVLATIACYLFFSPADLLLIPEPLLYLIKSFSFNIIERTDLLFLSIWIVFVFTSLVSYVYWGANCLQNIVKGKKTSKYTLIMVAIIFIMAQMPSDTEQSMQQLSKYASYAGYFIILIPFVLLPFVLLSRKGKHHAQNQ</sequence>
<feature type="transmembrane region" description="Helical" evidence="8">
    <location>
        <begin position="269"/>
        <end position="291"/>
    </location>
</feature>
<evidence type="ECO:0000256" key="3">
    <source>
        <dbReference type="ARBA" id="ARBA00022448"/>
    </source>
</evidence>
<comment type="subcellular location">
    <subcellularLocation>
        <location evidence="1">Membrane</location>
        <topology evidence="1">Multi-pass membrane protein</topology>
    </subcellularLocation>
</comment>
<dbReference type="PANTHER" id="PTHR34975">
    <property type="entry name" value="SPORE GERMINATION PROTEIN A2"/>
    <property type="match status" value="1"/>
</dbReference>
<keyword evidence="6 8" id="KW-1133">Transmembrane helix</keyword>
<feature type="transmembrane region" description="Helical" evidence="8">
    <location>
        <begin position="183"/>
        <end position="205"/>
    </location>
</feature>
<evidence type="ECO:0000256" key="5">
    <source>
        <dbReference type="ARBA" id="ARBA00022692"/>
    </source>
</evidence>
<dbReference type="OrthoDB" id="2446105at2"/>
<dbReference type="PANTHER" id="PTHR34975:SF2">
    <property type="entry name" value="SPORE GERMINATION PROTEIN A2"/>
    <property type="match status" value="1"/>
</dbReference>
<feature type="transmembrane region" description="Helical" evidence="8">
    <location>
        <begin position="118"/>
        <end position="135"/>
    </location>
</feature>
<feature type="transmembrane region" description="Helical" evidence="8">
    <location>
        <begin position="334"/>
        <end position="355"/>
    </location>
</feature>
<comment type="similarity">
    <text evidence="2">Belongs to the amino acid-polyamine-organocation (APC) superfamily. Spore germination protein (SGP) (TC 2.A.3.9) family.</text>
</comment>
<evidence type="ECO:0000256" key="6">
    <source>
        <dbReference type="ARBA" id="ARBA00022989"/>
    </source>
</evidence>
<feature type="transmembrane region" description="Helical" evidence="8">
    <location>
        <begin position="217"/>
        <end position="240"/>
    </location>
</feature>
<evidence type="ECO:0000256" key="1">
    <source>
        <dbReference type="ARBA" id="ARBA00004141"/>
    </source>
</evidence>
<evidence type="ECO:0000256" key="8">
    <source>
        <dbReference type="SAM" id="Phobius"/>
    </source>
</evidence>
<keyword evidence="10" id="KW-1185">Reference proteome</keyword>
<evidence type="ECO:0000313" key="10">
    <source>
        <dbReference type="Proteomes" id="UP000481030"/>
    </source>
</evidence>
<reference evidence="9 10" key="1">
    <citation type="journal article" date="2016" name="Antonie Van Leeuwenhoek">
        <title>Bacillus depressus sp. nov., isolated from soil of a sunflower field.</title>
        <authorList>
            <person name="Wei X."/>
            <person name="Xin D."/>
            <person name="Xin Y."/>
            <person name="Zhang H."/>
            <person name="Wang T."/>
            <person name="Zhang J."/>
        </authorList>
    </citation>
    <scope>NUCLEOTIDE SEQUENCE [LARGE SCALE GENOMIC DNA]</scope>
    <source>
        <strain evidence="9 10">BZ1</strain>
    </source>
</reference>
<keyword evidence="5 8" id="KW-0812">Transmembrane</keyword>
<keyword evidence="3" id="KW-0813">Transport</keyword>
<feature type="transmembrane region" description="Helical" evidence="8">
    <location>
        <begin position="303"/>
        <end position="322"/>
    </location>
</feature>
<feature type="transmembrane region" description="Helical" evidence="8">
    <location>
        <begin position="142"/>
        <end position="163"/>
    </location>
</feature>
<dbReference type="AlphaFoldDB" id="A0A6L3UZY6"/>
<feature type="transmembrane region" description="Helical" evidence="8">
    <location>
        <begin position="12"/>
        <end position="30"/>
    </location>
</feature>
<organism evidence="9 10">
    <name type="scientific">Cytobacillus depressus</name>
    <dbReference type="NCBI Taxonomy" id="1602942"/>
    <lineage>
        <taxon>Bacteria</taxon>
        <taxon>Bacillati</taxon>
        <taxon>Bacillota</taxon>
        <taxon>Bacilli</taxon>
        <taxon>Bacillales</taxon>
        <taxon>Bacillaceae</taxon>
        <taxon>Cytobacillus</taxon>
    </lineage>
</organism>
<gene>
    <name evidence="9" type="ORF">F7731_20590</name>
</gene>
<dbReference type="Proteomes" id="UP000481030">
    <property type="component" value="Unassembled WGS sequence"/>
</dbReference>
<dbReference type="EMBL" id="WBOS01000015">
    <property type="protein sequence ID" value="KAB2330184.1"/>
    <property type="molecule type" value="Genomic_DNA"/>
</dbReference>
<comment type="caution">
    <text evidence="9">The sequence shown here is derived from an EMBL/GenBank/DDBJ whole genome shotgun (WGS) entry which is preliminary data.</text>
</comment>
<dbReference type="RefSeq" id="WP_151536673.1">
    <property type="nucleotide sequence ID" value="NZ_WBOS01000015.1"/>
</dbReference>
<feature type="transmembrane region" description="Helical" evidence="8">
    <location>
        <begin position="83"/>
        <end position="106"/>
    </location>
</feature>
<protein>
    <submittedName>
        <fullName evidence="9">GerAB/ArcD/ProY family transporter</fullName>
    </submittedName>
</protein>
<evidence type="ECO:0000256" key="4">
    <source>
        <dbReference type="ARBA" id="ARBA00022544"/>
    </source>
</evidence>
<dbReference type="NCBIfam" id="TIGR00912">
    <property type="entry name" value="2A0309"/>
    <property type="match status" value="1"/>
</dbReference>
<name>A0A6L3UZY6_9BACI</name>
<feature type="transmembrane region" description="Helical" evidence="8">
    <location>
        <begin position="42"/>
        <end position="62"/>
    </location>
</feature>
<proteinExistence type="inferred from homology"/>
<keyword evidence="4" id="KW-0309">Germination</keyword>
<dbReference type="Pfam" id="PF03845">
    <property type="entry name" value="Spore_permease"/>
    <property type="match status" value="1"/>
</dbReference>
<accession>A0A6L3UZY6</accession>
<evidence type="ECO:0000313" key="9">
    <source>
        <dbReference type="EMBL" id="KAB2330184.1"/>
    </source>
</evidence>
<evidence type="ECO:0000256" key="2">
    <source>
        <dbReference type="ARBA" id="ARBA00007998"/>
    </source>
</evidence>
<dbReference type="Gene3D" id="1.20.1740.10">
    <property type="entry name" value="Amino acid/polyamine transporter I"/>
    <property type="match status" value="1"/>
</dbReference>
<dbReference type="GO" id="GO:0016020">
    <property type="term" value="C:membrane"/>
    <property type="evidence" value="ECO:0007669"/>
    <property type="project" value="UniProtKB-SubCell"/>
</dbReference>